<dbReference type="AlphaFoldDB" id="A0A9N9CRS4"/>
<dbReference type="EMBL" id="CAJVPK010002275">
    <property type="protein sequence ID" value="CAG8609696.1"/>
    <property type="molecule type" value="Genomic_DNA"/>
</dbReference>
<proteinExistence type="predicted"/>
<sequence length="228" mass="25524">MAHNFQIIKIDPSGNELDEFESLDLTFLSDSAARTDANSNHSRAPCNRIYPSPIHLSCSLGRTPGSNPYTHYRHLKGSFGFSKNLHTFALYTGTIGALLNRSSTQSWYHPTLITAANWLRQNNDLFKSYNHFYNRGNIEGPPIILSTARLLSASENNSLINILQPIDLALISDEFLDIYIWILEKQLIVMFTDADPALDAAIPIIFSENLSKNLKAKLAGIENTSRVK</sequence>
<dbReference type="OrthoDB" id="2440770at2759"/>
<comment type="caution">
    <text evidence="1">The sequence shown here is derived from an EMBL/GenBank/DDBJ whole genome shotgun (WGS) entry which is preliminary data.</text>
</comment>
<protein>
    <submittedName>
        <fullName evidence="1">8229_t:CDS:1</fullName>
    </submittedName>
</protein>
<evidence type="ECO:0000313" key="2">
    <source>
        <dbReference type="Proteomes" id="UP000789706"/>
    </source>
</evidence>
<keyword evidence="2" id="KW-1185">Reference proteome</keyword>
<feature type="non-terminal residue" evidence="1">
    <location>
        <position position="228"/>
    </location>
</feature>
<organism evidence="1 2">
    <name type="scientific">Diversispora eburnea</name>
    <dbReference type="NCBI Taxonomy" id="1213867"/>
    <lineage>
        <taxon>Eukaryota</taxon>
        <taxon>Fungi</taxon>
        <taxon>Fungi incertae sedis</taxon>
        <taxon>Mucoromycota</taxon>
        <taxon>Glomeromycotina</taxon>
        <taxon>Glomeromycetes</taxon>
        <taxon>Diversisporales</taxon>
        <taxon>Diversisporaceae</taxon>
        <taxon>Diversispora</taxon>
    </lineage>
</organism>
<dbReference type="Proteomes" id="UP000789706">
    <property type="component" value="Unassembled WGS sequence"/>
</dbReference>
<reference evidence="1" key="1">
    <citation type="submission" date="2021-06" db="EMBL/GenBank/DDBJ databases">
        <authorList>
            <person name="Kallberg Y."/>
            <person name="Tangrot J."/>
            <person name="Rosling A."/>
        </authorList>
    </citation>
    <scope>NUCLEOTIDE SEQUENCE</scope>
    <source>
        <strain evidence="1">AZ414A</strain>
    </source>
</reference>
<evidence type="ECO:0000313" key="1">
    <source>
        <dbReference type="EMBL" id="CAG8609696.1"/>
    </source>
</evidence>
<gene>
    <name evidence="1" type="ORF">DEBURN_LOCUS9919</name>
</gene>
<name>A0A9N9CRS4_9GLOM</name>
<accession>A0A9N9CRS4</accession>